<accession>A0AAW0S6T2</accession>
<reference evidence="2 3" key="1">
    <citation type="submission" date="2020-02" db="EMBL/GenBank/DDBJ databases">
        <title>Comparative genomics of the hypocrealean fungal genus Beauvera.</title>
        <authorList>
            <person name="Showalter D.N."/>
            <person name="Bushley K.E."/>
            <person name="Rehner S.A."/>
        </authorList>
    </citation>
    <scope>NUCLEOTIDE SEQUENCE [LARGE SCALE GENOMIC DNA]</scope>
    <source>
        <strain evidence="2 3">ARSEF4384</strain>
    </source>
</reference>
<organism evidence="2 3">
    <name type="scientific">Beauveria asiatica</name>
    <dbReference type="NCBI Taxonomy" id="1069075"/>
    <lineage>
        <taxon>Eukaryota</taxon>
        <taxon>Fungi</taxon>
        <taxon>Dikarya</taxon>
        <taxon>Ascomycota</taxon>
        <taxon>Pezizomycotina</taxon>
        <taxon>Sordariomycetes</taxon>
        <taxon>Hypocreomycetidae</taxon>
        <taxon>Hypocreales</taxon>
        <taxon>Cordycipitaceae</taxon>
        <taxon>Beauveria</taxon>
    </lineage>
</organism>
<keyword evidence="1" id="KW-0472">Membrane</keyword>
<dbReference type="AlphaFoldDB" id="A0AAW0S6T2"/>
<dbReference type="Proteomes" id="UP001397290">
    <property type="component" value="Unassembled WGS sequence"/>
</dbReference>
<sequence>MVVVLSVLEEGEGYIRLEELALVVTRVLDERDEVVKLVEVVLEVTSVLLVRLVLLALLALLVLVVTSVLVVVSDNVGVTLETSDEVTKELISDCDRLVELLVSDVELWRDVLVTDSVLEVELELAEMVDCRVEIDVDVDPEAARVDEVGVEFVSDERVDFEVDSMLLPDDVFDWGGSRLKVVCEEIDDEDEDEDEEEDGKVVEAVSDELGVGIAFELDWTVLEVATEAGVELRGVEVDSGETVDRL</sequence>
<evidence type="ECO:0000313" key="3">
    <source>
        <dbReference type="Proteomes" id="UP001397290"/>
    </source>
</evidence>
<evidence type="ECO:0000313" key="2">
    <source>
        <dbReference type="EMBL" id="KAK8150272.1"/>
    </source>
</evidence>
<proteinExistence type="predicted"/>
<protein>
    <submittedName>
        <fullName evidence="2">Uncharacterized protein</fullName>
    </submittedName>
</protein>
<comment type="caution">
    <text evidence="2">The sequence shown here is derived from an EMBL/GenBank/DDBJ whole genome shotgun (WGS) entry which is preliminary data.</text>
</comment>
<feature type="transmembrane region" description="Helical" evidence="1">
    <location>
        <begin position="48"/>
        <end position="72"/>
    </location>
</feature>
<dbReference type="EMBL" id="JAAHCF010000022">
    <property type="protein sequence ID" value="KAK8150272.1"/>
    <property type="molecule type" value="Genomic_DNA"/>
</dbReference>
<evidence type="ECO:0000256" key="1">
    <source>
        <dbReference type="SAM" id="Phobius"/>
    </source>
</evidence>
<name>A0AAW0S6T2_9HYPO</name>
<gene>
    <name evidence="2" type="ORF">G3M48_003338</name>
</gene>
<keyword evidence="1" id="KW-1133">Transmembrane helix</keyword>
<keyword evidence="1" id="KW-0812">Transmembrane</keyword>
<keyword evidence="3" id="KW-1185">Reference proteome</keyword>